<evidence type="ECO:0000256" key="2">
    <source>
        <dbReference type="PIRSR" id="PIRSR600101-1"/>
    </source>
</evidence>
<dbReference type="Proteomes" id="UP000051574">
    <property type="component" value="Unassembled WGS sequence"/>
</dbReference>
<dbReference type="InterPro" id="IPR000101">
    <property type="entry name" value="GGT_peptidase"/>
</dbReference>
<dbReference type="PRINTS" id="PR01210">
    <property type="entry name" value="GGTRANSPTASE"/>
</dbReference>
<reference evidence="4 5" key="1">
    <citation type="submission" date="2015-09" db="EMBL/GenBank/DDBJ databases">
        <title>Draft genome of the scarab beetle Oryctes borbonicus.</title>
        <authorList>
            <person name="Meyer J.M."/>
            <person name="Markov G.V."/>
            <person name="Baskaran P."/>
            <person name="Herrmann M."/>
            <person name="Sommer R.J."/>
            <person name="Roedelsperger C."/>
        </authorList>
    </citation>
    <scope>NUCLEOTIDE SEQUENCE [LARGE SCALE GENOMIC DNA]</scope>
    <source>
        <strain evidence="4">OB123</strain>
        <tissue evidence="4">Whole animal</tissue>
    </source>
</reference>
<accession>A0A0T6BBF5</accession>
<dbReference type="Pfam" id="PF01019">
    <property type="entry name" value="G_glu_transpept"/>
    <property type="match status" value="1"/>
</dbReference>
<keyword evidence="1" id="KW-1202">Platelet aggregation activating toxin</keyword>
<keyword evidence="1" id="KW-1199">Hemostasis impairing toxin</keyword>
<dbReference type="FunFam" id="3.60.20.40:FF:000001">
    <property type="entry name" value="Gamma-glutamyltranspeptidase 1"/>
    <property type="match status" value="1"/>
</dbReference>
<name>A0A0T6BBF5_9SCAR</name>
<feature type="binding site" evidence="3">
    <location>
        <begin position="108"/>
        <end position="109"/>
    </location>
    <ligand>
        <name>L-glutamate</name>
        <dbReference type="ChEBI" id="CHEBI:29985"/>
    </ligand>
</feature>
<evidence type="ECO:0008006" key="6">
    <source>
        <dbReference type="Google" id="ProtNLM"/>
    </source>
</evidence>
<dbReference type="GO" id="GO:0036374">
    <property type="term" value="F:glutathione hydrolase activity"/>
    <property type="evidence" value="ECO:0007669"/>
    <property type="project" value="InterPro"/>
</dbReference>
<dbReference type="AlphaFoldDB" id="A0A0T6BBF5"/>
<dbReference type="SUPFAM" id="SSF56235">
    <property type="entry name" value="N-terminal nucleophile aminohydrolases (Ntn hydrolases)"/>
    <property type="match status" value="1"/>
</dbReference>
<dbReference type="PANTHER" id="PTHR11686">
    <property type="entry name" value="GAMMA GLUTAMYL TRANSPEPTIDASE"/>
    <property type="match status" value="1"/>
</dbReference>
<evidence type="ECO:0000313" key="4">
    <source>
        <dbReference type="EMBL" id="KRT84674.1"/>
    </source>
</evidence>
<evidence type="ECO:0000313" key="5">
    <source>
        <dbReference type="Proteomes" id="UP000051574"/>
    </source>
</evidence>
<protein>
    <recommendedName>
        <fullName evidence="6">Gamma-glutamyltranspeptidase</fullName>
    </recommendedName>
</protein>
<dbReference type="OrthoDB" id="1081007at2759"/>
<dbReference type="EMBL" id="LJIG01002266">
    <property type="protein sequence ID" value="KRT84674.1"/>
    <property type="molecule type" value="Genomic_DNA"/>
</dbReference>
<proteinExistence type="predicted"/>
<dbReference type="PANTHER" id="PTHR11686:SF9">
    <property type="entry name" value="RE13973P"/>
    <property type="match status" value="1"/>
</dbReference>
<gene>
    <name evidence="4" type="ORF">AMK59_627</name>
</gene>
<feature type="binding site" evidence="3">
    <location>
        <position position="131"/>
    </location>
    <ligand>
        <name>L-glutamate</name>
        <dbReference type="ChEBI" id="CHEBI:29985"/>
    </ligand>
</feature>
<keyword evidence="1" id="KW-0800">Toxin</keyword>
<feature type="binding site" evidence="3">
    <location>
        <begin position="56"/>
        <end position="58"/>
    </location>
    <ligand>
        <name>L-glutamate</name>
        <dbReference type="ChEBI" id="CHEBI:29985"/>
    </ligand>
</feature>
<dbReference type="GO" id="GO:0006751">
    <property type="term" value="P:glutathione catabolic process"/>
    <property type="evidence" value="ECO:0007669"/>
    <property type="project" value="InterPro"/>
</dbReference>
<dbReference type="Gene3D" id="3.60.20.40">
    <property type="match status" value="1"/>
</dbReference>
<keyword evidence="5" id="KW-1185">Reference proteome</keyword>
<evidence type="ECO:0000256" key="3">
    <source>
        <dbReference type="PIRSR" id="PIRSR600101-2"/>
    </source>
</evidence>
<sequence length="227" mass="24983">MSSSEFADNIRSQINENGTSKDPKTYGGVFVTKDDHGTAHVSILAENGDAVAATSTINLYFGAGLTSKRTGIVLNSGMDDFSFTGFDNYFGIPYSPSNKMEPRKRPLSSMSPTIITNKDGDVRLVIGASGGTKITTAVAQVIMRILWCNQNIKEAVDAPRFHHQLYPMEVQYEYGTLEHIIEGLQKLGHNTTRYRYRGSIVCAILQKDKKIFANADFRKGGDVFGID</sequence>
<comment type="caution">
    <text evidence="4">The sequence shown here is derived from an EMBL/GenBank/DDBJ whole genome shotgun (WGS) entry which is preliminary data.</text>
</comment>
<feature type="active site" description="Nucleophile" evidence="2">
    <location>
        <position position="38"/>
    </location>
</feature>
<dbReference type="GO" id="GO:0005886">
    <property type="term" value="C:plasma membrane"/>
    <property type="evidence" value="ECO:0007669"/>
    <property type="project" value="TreeGrafter"/>
</dbReference>
<dbReference type="InterPro" id="IPR029055">
    <property type="entry name" value="Ntn_hydrolases_N"/>
</dbReference>
<organism evidence="4 5">
    <name type="scientific">Oryctes borbonicus</name>
    <dbReference type="NCBI Taxonomy" id="1629725"/>
    <lineage>
        <taxon>Eukaryota</taxon>
        <taxon>Metazoa</taxon>
        <taxon>Ecdysozoa</taxon>
        <taxon>Arthropoda</taxon>
        <taxon>Hexapoda</taxon>
        <taxon>Insecta</taxon>
        <taxon>Pterygota</taxon>
        <taxon>Neoptera</taxon>
        <taxon>Endopterygota</taxon>
        <taxon>Coleoptera</taxon>
        <taxon>Polyphaga</taxon>
        <taxon>Scarabaeiformia</taxon>
        <taxon>Scarabaeidae</taxon>
        <taxon>Dynastinae</taxon>
        <taxon>Oryctes</taxon>
    </lineage>
</organism>
<feature type="binding site" evidence="3">
    <location>
        <position position="80"/>
    </location>
    <ligand>
        <name>L-glutamate</name>
        <dbReference type="ChEBI" id="CHEBI:29985"/>
    </ligand>
</feature>
<dbReference type="InterPro" id="IPR043137">
    <property type="entry name" value="GGT_ssub_C"/>
</dbReference>
<evidence type="ECO:0000256" key="1">
    <source>
        <dbReference type="ARBA" id="ARBA00084097"/>
    </source>
</evidence>